<gene>
    <name evidence="3" type="ORF">A2Y62_05270</name>
</gene>
<evidence type="ECO:0000256" key="1">
    <source>
        <dbReference type="PROSITE-ProRule" id="PRU00169"/>
    </source>
</evidence>
<evidence type="ECO:0000259" key="2">
    <source>
        <dbReference type="PROSITE" id="PS50110"/>
    </source>
</evidence>
<feature type="modified residue" description="4-aspartylphosphate" evidence="1">
    <location>
        <position position="58"/>
    </location>
</feature>
<comment type="caution">
    <text evidence="3">The sequence shown here is derived from an EMBL/GenBank/DDBJ whole genome shotgun (WGS) entry which is preliminary data.</text>
</comment>
<reference evidence="3 4" key="1">
    <citation type="journal article" date="2016" name="Nat. Commun.">
        <title>Thousands of microbial genomes shed light on interconnected biogeochemical processes in an aquifer system.</title>
        <authorList>
            <person name="Anantharaman K."/>
            <person name="Brown C.T."/>
            <person name="Hug L.A."/>
            <person name="Sharon I."/>
            <person name="Castelle C.J."/>
            <person name="Probst A.J."/>
            <person name="Thomas B.C."/>
            <person name="Singh A."/>
            <person name="Wilkins M.J."/>
            <person name="Karaoz U."/>
            <person name="Brodie E.L."/>
            <person name="Williams K.H."/>
            <person name="Hubbard S.S."/>
            <person name="Banfield J.F."/>
        </authorList>
    </citation>
    <scope>NUCLEOTIDE SEQUENCE [LARGE SCALE GENOMIC DNA]</scope>
</reference>
<name>A0A1F5VXX4_9BACT</name>
<feature type="domain" description="Response regulatory" evidence="2">
    <location>
        <begin position="8"/>
        <end position="123"/>
    </location>
</feature>
<dbReference type="STRING" id="1817863.A2Y62_05270"/>
<dbReference type="PROSITE" id="PS50110">
    <property type="entry name" value="RESPONSE_REGULATORY"/>
    <property type="match status" value="1"/>
</dbReference>
<dbReference type="EMBL" id="MFGW01000010">
    <property type="protein sequence ID" value="OGF68175.1"/>
    <property type="molecule type" value="Genomic_DNA"/>
</dbReference>
<dbReference type="SMART" id="SM00448">
    <property type="entry name" value="REC"/>
    <property type="match status" value="1"/>
</dbReference>
<proteinExistence type="predicted"/>
<dbReference type="InterPro" id="IPR011006">
    <property type="entry name" value="CheY-like_superfamily"/>
</dbReference>
<accession>A0A1F5VXX4</accession>
<evidence type="ECO:0000313" key="3">
    <source>
        <dbReference type="EMBL" id="OGF68175.1"/>
    </source>
</evidence>
<dbReference type="AlphaFoldDB" id="A0A1F5VXX4"/>
<dbReference type="SUPFAM" id="SSF52172">
    <property type="entry name" value="CheY-like"/>
    <property type="match status" value="1"/>
</dbReference>
<dbReference type="GO" id="GO:0000160">
    <property type="term" value="P:phosphorelay signal transduction system"/>
    <property type="evidence" value="ECO:0007669"/>
    <property type="project" value="InterPro"/>
</dbReference>
<dbReference type="Pfam" id="PF00072">
    <property type="entry name" value="Response_reg"/>
    <property type="match status" value="1"/>
</dbReference>
<organism evidence="3 4">
    <name type="scientific">Candidatus Fischerbacteria bacterium RBG_13_37_8</name>
    <dbReference type="NCBI Taxonomy" id="1817863"/>
    <lineage>
        <taxon>Bacteria</taxon>
        <taxon>Candidatus Fischeribacteriota</taxon>
    </lineage>
</organism>
<keyword evidence="1" id="KW-0597">Phosphoprotein</keyword>
<dbReference type="Gene3D" id="3.40.50.2300">
    <property type="match status" value="1"/>
</dbReference>
<dbReference type="InterPro" id="IPR052048">
    <property type="entry name" value="ST_Response_Regulator"/>
</dbReference>
<evidence type="ECO:0000313" key="4">
    <source>
        <dbReference type="Proteomes" id="UP000178943"/>
    </source>
</evidence>
<sequence>MPKAKRKKILIADDSVVAFKHLSNIISEKDYEVVGHAKNGAEVLKMYKELRPDIVLLDLVMPIMTGLEALDGLMQIDLNAKVVVISSIGGVGQKAIKALEMGAKNVITKPFHEEAVLRILKEL</sequence>
<dbReference type="InterPro" id="IPR001789">
    <property type="entry name" value="Sig_transdc_resp-reg_receiver"/>
</dbReference>
<dbReference type="PANTHER" id="PTHR43228">
    <property type="entry name" value="TWO-COMPONENT RESPONSE REGULATOR"/>
    <property type="match status" value="1"/>
</dbReference>
<dbReference type="Proteomes" id="UP000178943">
    <property type="component" value="Unassembled WGS sequence"/>
</dbReference>
<dbReference type="PANTHER" id="PTHR43228:SF1">
    <property type="entry name" value="TWO-COMPONENT RESPONSE REGULATOR ARR22"/>
    <property type="match status" value="1"/>
</dbReference>
<protein>
    <recommendedName>
        <fullName evidence="2">Response regulatory domain-containing protein</fullName>
    </recommendedName>
</protein>